<protein>
    <submittedName>
        <fullName evidence="1">Uncharacterized protein</fullName>
    </submittedName>
</protein>
<evidence type="ECO:0000313" key="2">
    <source>
        <dbReference type="Proteomes" id="UP001164761"/>
    </source>
</evidence>
<proteinExistence type="predicted"/>
<organism evidence="1 2">
    <name type="scientific">Alicyclobacillus fastidiosus</name>
    <dbReference type="NCBI Taxonomy" id="392011"/>
    <lineage>
        <taxon>Bacteria</taxon>
        <taxon>Bacillati</taxon>
        <taxon>Bacillota</taxon>
        <taxon>Bacilli</taxon>
        <taxon>Bacillales</taxon>
        <taxon>Alicyclobacillaceae</taxon>
        <taxon>Alicyclobacillus</taxon>
    </lineage>
</organism>
<sequence length="41" mass="4551">MAIELGRRVRRANVLPERIRSAGEDSILTACDVLAVESVKR</sequence>
<evidence type="ECO:0000313" key="1">
    <source>
        <dbReference type="EMBL" id="WAH43956.1"/>
    </source>
</evidence>
<name>A0ABY6ZP82_9BACL</name>
<accession>A0ABY6ZP82</accession>
<reference evidence="1" key="1">
    <citation type="submission" date="2022-08" db="EMBL/GenBank/DDBJ databases">
        <title>Alicyclobacillus fastidiosus DSM 17978, complete genome.</title>
        <authorList>
            <person name="Wang Q."/>
            <person name="Cai R."/>
            <person name="Wang Z."/>
        </authorList>
    </citation>
    <scope>NUCLEOTIDE SEQUENCE</scope>
    <source>
        <strain evidence="1">DSM 17978</strain>
    </source>
</reference>
<dbReference type="Proteomes" id="UP001164761">
    <property type="component" value="Chromosome"/>
</dbReference>
<dbReference type="EMBL" id="CP104067">
    <property type="protein sequence ID" value="WAH43956.1"/>
    <property type="molecule type" value="Genomic_DNA"/>
</dbReference>
<dbReference type="RefSeq" id="WP_268007861.1">
    <property type="nucleotide sequence ID" value="NZ_BSUT01000001.1"/>
</dbReference>
<keyword evidence="2" id="KW-1185">Reference proteome</keyword>
<gene>
    <name evidence="1" type="ORF">NZD89_11535</name>
</gene>